<evidence type="ECO:0000256" key="6">
    <source>
        <dbReference type="ARBA" id="ARBA00022792"/>
    </source>
</evidence>
<dbReference type="FunFam" id="1.50.40.10:FF:000009">
    <property type="entry name" value="Mitochondrial 2-oxoglutarate/malate carrier protein"/>
    <property type="match status" value="1"/>
</dbReference>
<keyword evidence="8" id="KW-0496">Mitochondrion</keyword>
<feature type="repeat" description="Solcar" evidence="10">
    <location>
        <begin position="115"/>
        <end position="206"/>
    </location>
</feature>
<dbReference type="Proteomes" id="UP000199752">
    <property type="component" value="Chromosome 1"/>
</dbReference>
<dbReference type="InterPro" id="IPR023395">
    <property type="entry name" value="MCP_dom_sf"/>
</dbReference>
<keyword evidence="7" id="KW-1133">Transmembrane helix</keyword>
<evidence type="ECO:0000256" key="2">
    <source>
        <dbReference type="ARBA" id="ARBA00006375"/>
    </source>
</evidence>
<evidence type="ECO:0008006" key="13">
    <source>
        <dbReference type="Google" id="ProtNLM"/>
    </source>
</evidence>
<evidence type="ECO:0000313" key="12">
    <source>
        <dbReference type="EMBL" id="CUV04001.1"/>
    </source>
</evidence>
<proteinExistence type="inferred from homology"/>
<dbReference type="Pfam" id="PF00153">
    <property type="entry name" value="Mito_carr"/>
    <property type="match status" value="3"/>
</dbReference>
<gene>
    <name evidence="12" type="ORF">CHUDEA1_600</name>
</gene>
<dbReference type="PRINTS" id="PR00926">
    <property type="entry name" value="MITOCARRIER"/>
</dbReference>
<feature type="repeat" description="Solcar" evidence="10">
    <location>
        <begin position="13"/>
        <end position="100"/>
    </location>
</feature>
<dbReference type="GO" id="GO:0055085">
    <property type="term" value="P:transmembrane transport"/>
    <property type="evidence" value="ECO:0007669"/>
    <property type="project" value="InterPro"/>
</dbReference>
<dbReference type="EMBL" id="LN877947">
    <property type="protein sequence ID" value="CUV04001.1"/>
    <property type="molecule type" value="Genomic_DNA"/>
</dbReference>
<protein>
    <recommendedName>
        <fullName evidence="13">Mitochondrial carrier protein</fullName>
    </recommendedName>
</protein>
<comment type="similarity">
    <text evidence="2 11">Belongs to the mitochondrial carrier (TC 2.A.29) family.</text>
</comment>
<keyword evidence="3 11" id="KW-0813">Transport</keyword>
<evidence type="ECO:0000256" key="10">
    <source>
        <dbReference type="PROSITE-ProRule" id="PRU00282"/>
    </source>
</evidence>
<sequence>MILLKEGLVRRWFRVLRPFINGGISGCIATICIQPIDIVKIKMQLQNFEGYSKPTPFSLARDIINKNGILGLYKGLDAGLIRQLTYSTARLGIFRLLCDYYKNQMVYQGHKVCNLSLGVKALIGLTSGGISSFICNPVDLALIRLQTNSLLPLSKQKYYKNVLQAMKYIIKEEGFFSMWKGSIPSIIRAMSINMGMLATFDHFIEVCYRWTGPDKNQVFVKVLSSILSGAVASVVSLPFDTIKTQIQKQTVDGEDSESLITKREDHNLNSYSKVITHIYKSQGLSGFFKGYLTYYFRIAPHAMITLLCMDWLNKKF</sequence>
<feature type="repeat" description="Solcar" evidence="10">
    <location>
        <begin position="216"/>
        <end position="315"/>
    </location>
</feature>
<name>A0A0S4TAF8_CRYHO</name>
<evidence type="ECO:0000256" key="3">
    <source>
        <dbReference type="ARBA" id="ARBA00022448"/>
    </source>
</evidence>
<dbReference type="GO" id="GO:0005743">
    <property type="term" value="C:mitochondrial inner membrane"/>
    <property type="evidence" value="ECO:0007669"/>
    <property type="project" value="UniProtKB-SubCell"/>
</dbReference>
<evidence type="ECO:0000256" key="11">
    <source>
        <dbReference type="RuleBase" id="RU000488"/>
    </source>
</evidence>
<keyword evidence="4 10" id="KW-0812">Transmembrane</keyword>
<keyword evidence="5" id="KW-0677">Repeat</keyword>
<dbReference type="InterPro" id="IPR002067">
    <property type="entry name" value="MCP"/>
</dbReference>
<dbReference type="PANTHER" id="PTHR45618">
    <property type="entry name" value="MITOCHONDRIAL DICARBOXYLATE CARRIER-RELATED"/>
    <property type="match status" value="1"/>
</dbReference>
<evidence type="ECO:0000256" key="1">
    <source>
        <dbReference type="ARBA" id="ARBA00004448"/>
    </source>
</evidence>
<evidence type="ECO:0000256" key="7">
    <source>
        <dbReference type="ARBA" id="ARBA00022989"/>
    </source>
</evidence>
<organism evidence="12">
    <name type="scientific">Cryptosporidium hominis</name>
    <dbReference type="NCBI Taxonomy" id="237895"/>
    <lineage>
        <taxon>Eukaryota</taxon>
        <taxon>Sar</taxon>
        <taxon>Alveolata</taxon>
        <taxon>Apicomplexa</taxon>
        <taxon>Conoidasida</taxon>
        <taxon>Coccidia</taxon>
        <taxon>Eucoccidiorida</taxon>
        <taxon>Eimeriorina</taxon>
        <taxon>Cryptosporidiidae</taxon>
        <taxon>Cryptosporidium</taxon>
    </lineage>
</organism>
<evidence type="ECO:0000256" key="4">
    <source>
        <dbReference type="ARBA" id="ARBA00022692"/>
    </source>
</evidence>
<accession>A0A0S4TAF8</accession>
<dbReference type="VEuPathDB" id="CryptoDB:ChTU502y2012_411g0515"/>
<evidence type="ECO:0000256" key="8">
    <source>
        <dbReference type="ARBA" id="ARBA00023128"/>
    </source>
</evidence>
<dbReference type="InterPro" id="IPR018108">
    <property type="entry name" value="MCP_transmembrane"/>
</dbReference>
<dbReference type="Gene3D" id="1.50.40.10">
    <property type="entry name" value="Mitochondrial carrier domain"/>
    <property type="match status" value="1"/>
</dbReference>
<evidence type="ECO:0000256" key="5">
    <source>
        <dbReference type="ARBA" id="ARBA00022737"/>
    </source>
</evidence>
<dbReference type="SUPFAM" id="SSF103506">
    <property type="entry name" value="Mitochondrial carrier"/>
    <property type="match status" value="1"/>
</dbReference>
<dbReference type="PROSITE" id="PS50920">
    <property type="entry name" value="SOLCAR"/>
    <property type="match status" value="3"/>
</dbReference>
<dbReference type="InterPro" id="IPR050391">
    <property type="entry name" value="Mito_Metabolite_Transporter"/>
</dbReference>
<reference evidence="12" key="1">
    <citation type="submission" date="2015-08" db="EMBL/GenBank/DDBJ databases">
        <authorList>
            <person name="Babu N.S."/>
            <person name="Beckwith C.J."/>
            <person name="Beseler K.G."/>
            <person name="Brison A."/>
            <person name="Carone J.V."/>
            <person name="Caskin T.P."/>
            <person name="Diamond M."/>
            <person name="Durham M.E."/>
            <person name="Foxe J.M."/>
            <person name="Go M."/>
            <person name="Henderson B.A."/>
            <person name="Jones I.B."/>
            <person name="McGettigan J.A."/>
            <person name="Micheletti S.J."/>
            <person name="Nasrallah M.E."/>
            <person name="Ortiz D."/>
            <person name="Piller C.R."/>
            <person name="Privatt S.R."/>
            <person name="Schneider S.L."/>
            <person name="Sharp S."/>
            <person name="Smith T.C."/>
            <person name="Stanton J.D."/>
            <person name="Ullery H.E."/>
            <person name="Wilson R.J."/>
            <person name="Serrano M.G."/>
            <person name="Buck G."/>
            <person name="Lee V."/>
            <person name="Wang Y."/>
            <person name="Carvalho R."/>
            <person name="Voegtly L."/>
            <person name="Shi R."/>
            <person name="Duckworth R."/>
            <person name="Johnson A."/>
            <person name="Loviza R."/>
            <person name="Walstead R."/>
            <person name="Shah Z."/>
            <person name="Kiflezghi M."/>
            <person name="Wade K."/>
            <person name="Ball S.L."/>
            <person name="Bradley K.W."/>
            <person name="Asai D.J."/>
            <person name="Bowman C.A."/>
            <person name="Russell D.A."/>
            <person name="Pope W.H."/>
            <person name="Jacobs-Sera D."/>
            <person name="Hendrix R.W."/>
            <person name="Hatfull G.F."/>
        </authorList>
    </citation>
    <scope>NUCLEOTIDE SEQUENCE [LARGE SCALE GENOMIC DNA]</scope>
</reference>
<evidence type="ECO:0000256" key="9">
    <source>
        <dbReference type="ARBA" id="ARBA00023136"/>
    </source>
</evidence>
<keyword evidence="6" id="KW-0999">Mitochondrion inner membrane</keyword>
<dbReference type="OrthoDB" id="756301at2759"/>
<dbReference type="AlphaFoldDB" id="A0A0S4TAF8"/>
<keyword evidence="9 10" id="KW-0472">Membrane</keyword>
<dbReference type="VEuPathDB" id="CryptoDB:Chro.10071"/>
<dbReference type="VEuPathDB" id="CryptoDB:GY17_00001060"/>
<comment type="subcellular location">
    <subcellularLocation>
        <location evidence="1">Mitochondrion inner membrane</location>
        <topology evidence="1">Multi-pass membrane protein</topology>
    </subcellularLocation>
</comment>
<dbReference type="VEuPathDB" id="CryptoDB:CHUDEA1_600"/>